<evidence type="ECO:0000313" key="11">
    <source>
        <dbReference type="Proteomes" id="UP000248021"/>
    </source>
</evidence>
<dbReference type="GO" id="GO:0055085">
    <property type="term" value="P:transmembrane transport"/>
    <property type="evidence" value="ECO:0007669"/>
    <property type="project" value="UniProtKB-ARBA"/>
</dbReference>
<dbReference type="PROSITE" id="PS00211">
    <property type="entry name" value="ABC_TRANSPORTER_1"/>
    <property type="match status" value="1"/>
</dbReference>
<dbReference type="Gene3D" id="3.40.50.300">
    <property type="entry name" value="P-loop containing nucleotide triphosphate hydrolases"/>
    <property type="match status" value="1"/>
</dbReference>
<evidence type="ECO:0000256" key="7">
    <source>
        <dbReference type="ARBA" id="ARBA00022840"/>
    </source>
</evidence>
<evidence type="ECO:0000256" key="4">
    <source>
        <dbReference type="ARBA" id="ARBA00022475"/>
    </source>
</evidence>
<keyword evidence="7 10" id="KW-0067">ATP-binding</keyword>
<accession>A0A2V3U7X2</accession>
<dbReference type="Pfam" id="PF08352">
    <property type="entry name" value="oligo_HPY"/>
    <property type="match status" value="1"/>
</dbReference>
<dbReference type="Proteomes" id="UP000248021">
    <property type="component" value="Unassembled WGS sequence"/>
</dbReference>
<dbReference type="SUPFAM" id="SSF52540">
    <property type="entry name" value="P-loop containing nucleoside triphosphate hydrolases"/>
    <property type="match status" value="1"/>
</dbReference>
<dbReference type="InterPro" id="IPR027417">
    <property type="entry name" value="P-loop_NTPase"/>
</dbReference>
<dbReference type="EMBL" id="QJJK01000012">
    <property type="protein sequence ID" value="PXW54023.1"/>
    <property type="molecule type" value="Genomic_DNA"/>
</dbReference>
<proteinExistence type="inferred from homology"/>
<comment type="similarity">
    <text evidence="2">Belongs to the ABC transporter superfamily.</text>
</comment>
<keyword evidence="6" id="KW-0547">Nucleotide-binding</keyword>
<keyword evidence="9" id="KW-0472">Membrane</keyword>
<reference evidence="10 11" key="1">
    <citation type="submission" date="2018-05" db="EMBL/GenBank/DDBJ databases">
        <title>Genomic Encyclopedia of Type Strains, Phase IV (KMG-IV): sequencing the most valuable type-strain genomes for metagenomic binning, comparative biology and taxonomic classification.</title>
        <authorList>
            <person name="Goeker M."/>
        </authorList>
    </citation>
    <scope>NUCLEOTIDE SEQUENCE [LARGE SCALE GENOMIC DNA]</scope>
    <source>
        <strain evidence="10 11">DSM 6462</strain>
    </source>
</reference>
<organism evidence="10 11">
    <name type="scientific">Chelatococcus asaccharovorans</name>
    <dbReference type="NCBI Taxonomy" id="28210"/>
    <lineage>
        <taxon>Bacteria</taxon>
        <taxon>Pseudomonadati</taxon>
        <taxon>Pseudomonadota</taxon>
        <taxon>Alphaproteobacteria</taxon>
        <taxon>Hyphomicrobiales</taxon>
        <taxon>Chelatococcaceae</taxon>
        <taxon>Chelatococcus</taxon>
    </lineage>
</organism>
<keyword evidence="4" id="KW-1003">Cell membrane</keyword>
<dbReference type="Pfam" id="PF00005">
    <property type="entry name" value="ABC_tran"/>
    <property type="match status" value="1"/>
</dbReference>
<dbReference type="InterPro" id="IPR003439">
    <property type="entry name" value="ABC_transporter-like_ATP-bd"/>
</dbReference>
<dbReference type="GO" id="GO:0015833">
    <property type="term" value="P:peptide transport"/>
    <property type="evidence" value="ECO:0007669"/>
    <property type="project" value="InterPro"/>
</dbReference>
<dbReference type="GO" id="GO:0016887">
    <property type="term" value="F:ATP hydrolysis activity"/>
    <property type="evidence" value="ECO:0007669"/>
    <property type="project" value="InterPro"/>
</dbReference>
<dbReference type="OrthoDB" id="9815712at2"/>
<protein>
    <submittedName>
        <fullName evidence="10">Peptide/nickel transport system ATP-binding protein</fullName>
    </submittedName>
</protein>
<dbReference type="PANTHER" id="PTHR43297:SF14">
    <property type="entry name" value="ATPASE AAA-TYPE CORE DOMAIN-CONTAINING PROTEIN"/>
    <property type="match status" value="1"/>
</dbReference>
<evidence type="ECO:0000256" key="1">
    <source>
        <dbReference type="ARBA" id="ARBA00004417"/>
    </source>
</evidence>
<dbReference type="RefSeq" id="WP_110377273.1">
    <property type="nucleotide sequence ID" value="NZ_CAKNFM010000002.1"/>
</dbReference>
<dbReference type="InterPro" id="IPR017871">
    <property type="entry name" value="ABC_transporter-like_CS"/>
</dbReference>
<dbReference type="InterPro" id="IPR013563">
    <property type="entry name" value="Oligopep_ABC_C"/>
</dbReference>
<evidence type="ECO:0000256" key="9">
    <source>
        <dbReference type="ARBA" id="ARBA00023136"/>
    </source>
</evidence>
<dbReference type="NCBIfam" id="TIGR01727">
    <property type="entry name" value="oligo_HPY"/>
    <property type="match status" value="1"/>
</dbReference>
<dbReference type="PROSITE" id="PS50893">
    <property type="entry name" value="ABC_TRANSPORTER_2"/>
    <property type="match status" value="1"/>
</dbReference>
<dbReference type="AlphaFoldDB" id="A0A2V3U7X2"/>
<dbReference type="InterPro" id="IPR003593">
    <property type="entry name" value="AAA+_ATPase"/>
</dbReference>
<dbReference type="GO" id="GO:0005524">
    <property type="term" value="F:ATP binding"/>
    <property type="evidence" value="ECO:0007669"/>
    <property type="project" value="UniProtKB-KW"/>
</dbReference>
<name>A0A2V3U7X2_9HYPH</name>
<dbReference type="CDD" id="cd03257">
    <property type="entry name" value="ABC_NikE_OppD_transporters"/>
    <property type="match status" value="1"/>
</dbReference>
<keyword evidence="5" id="KW-0997">Cell inner membrane</keyword>
<comment type="subcellular location">
    <subcellularLocation>
        <location evidence="1">Cell inner membrane</location>
        <topology evidence="1">Peripheral membrane protein</topology>
    </subcellularLocation>
</comment>
<dbReference type="InterPro" id="IPR050388">
    <property type="entry name" value="ABC_Ni/Peptide_Import"/>
</dbReference>
<sequence>MRLTPIPDAGLGVPPVPRPAAEPQDLLFEVENLKVHFATDDGLVRAVDGVTFGIPRAKTVCIVGESGSGKSITGRSLMNLLPHTARIVDGHVLYHPEPGRTIDIGKLDPRGKPIRALRGKDVSFISQEPMAALSPVHTIGQQMVPVISRHLKLGRREATERAAAMLARVGIPKPAERLGSYPFEFSGGMRQRVCIALALSCRPKLVIADEPTTALDVTTQANIIDLLVELQEESGLSILFITHDLGVVAEVASDVVVMYLGKVVERGSVEEIFHDPRHPYTRALLRSVPRLGAGRDTRLAAIRGMVPSPFDRPKGCDFHPRCDFAIAGTCDVTAPPDVALGGSRSVRCVLPEAIRPPVQRAETPPSSTQRTLRHG</sequence>
<keyword evidence="11" id="KW-1185">Reference proteome</keyword>
<comment type="caution">
    <text evidence="10">The sequence shown here is derived from an EMBL/GenBank/DDBJ whole genome shotgun (WGS) entry which is preliminary data.</text>
</comment>
<evidence type="ECO:0000256" key="2">
    <source>
        <dbReference type="ARBA" id="ARBA00005417"/>
    </source>
</evidence>
<keyword evidence="8" id="KW-1278">Translocase</keyword>
<evidence type="ECO:0000256" key="8">
    <source>
        <dbReference type="ARBA" id="ARBA00022967"/>
    </source>
</evidence>
<dbReference type="SMART" id="SM00382">
    <property type="entry name" value="AAA"/>
    <property type="match status" value="1"/>
</dbReference>
<evidence type="ECO:0000256" key="6">
    <source>
        <dbReference type="ARBA" id="ARBA00022741"/>
    </source>
</evidence>
<dbReference type="PANTHER" id="PTHR43297">
    <property type="entry name" value="OLIGOPEPTIDE TRANSPORT ATP-BINDING PROTEIN APPD"/>
    <property type="match status" value="1"/>
</dbReference>
<evidence type="ECO:0000313" key="10">
    <source>
        <dbReference type="EMBL" id="PXW54023.1"/>
    </source>
</evidence>
<evidence type="ECO:0000256" key="5">
    <source>
        <dbReference type="ARBA" id="ARBA00022519"/>
    </source>
</evidence>
<gene>
    <name evidence="10" type="ORF">C7450_11252</name>
</gene>
<keyword evidence="3" id="KW-0813">Transport</keyword>
<dbReference type="FunFam" id="3.40.50.300:FF:000016">
    <property type="entry name" value="Oligopeptide ABC transporter ATP-binding component"/>
    <property type="match status" value="1"/>
</dbReference>
<dbReference type="GO" id="GO:0005886">
    <property type="term" value="C:plasma membrane"/>
    <property type="evidence" value="ECO:0007669"/>
    <property type="project" value="UniProtKB-SubCell"/>
</dbReference>
<evidence type="ECO:0000256" key="3">
    <source>
        <dbReference type="ARBA" id="ARBA00022448"/>
    </source>
</evidence>